<feature type="chain" id="PRO_5040835516" evidence="1">
    <location>
        <begin position="18"/>
        <end position="201"/>
    </location>
</feature>
<evidence type="ECO:0000313" key="2">
    <source>
        <dbReference type="EMBL" id="GMI12494.1"/>
    </source>
</evidence>
<sequence length="201" mass="21576">MHVLLLALVLLMGEVTGFAVLSFGGRRTGMRLTAESSQGAQVSFGQGLKGRGRRRFMEEVCVGVGGWMVGVGGAGAEVSAGTSLPDGAAQFSRVLKSQRDISALLKSLSTSPPTDEKQWKVLSLYIRGLYTLADDMAFIGKGLGEKKGEGERVVAEFRKVVKASDVPVKSENVEVFKAEIEKADNLIKQFLELLQDVPSDI</sequence>
<dbReference type="EMBL" id="BRXW01000177">
    <property type="protein sequence ID" value="GMI12494.1"/>
    <property type="molecule type" value="Genomic_DNA"/>
</dbReference>
<evidence type="ECO:0000313" key="3">
    <source>
        <dbReference type="Proteomes" id="UP001165122"/>
    </source>
</evidence>
<evidence type="ECO:0000256" key="1">
    <source>
        <dbReference type="SAM" id="SignalP"/>
    </source>
</evidence>
<dbReference type="Proteomes" id="UP001165122">
    <property type="component" value="Unassembled WGS sequence"/>
</dbReference>
<organism evidence="2 3">
    <name type="scientific">Triparma laevis f. longispina</name>
    <dbReference type="NCBI Taxonomy" id="1714387"/>
    <lineage>
        <taxon>Eukaryota</taxon>
        <taxon>Sar</taxon>
        <taxon>Stramenopiles</taxon>
        <taxon>Ochrophyta</taxon>
        <taxon>Bolidophyceae</taxon>
        <taxon>Parmales</taxon>
        <taxon>Triparmaceae</taxon>
        <taxon>Triparma</taxon>
    </lineage>
</organism>
<name>A0A9W7FI52_9STRA</name>
<keyword evidence="3" id="KW-1185">Reference proteome</keyword>
<accession>A0A9W7FI52</accession>
<dbReference type="AlphaFoldDB" id="A0A9W7FI52"/>
<proteinExistence type="predicted"/>
<protein>
    <submittedName>
        <fullName evidence="2">Uncharacterized protein</fullName>
    </submittedName>
</protein>
<reference evidence="3" key="1">
    <citation type="journal article" date="2023" name="Commun. Biol.">
        <title>Genome analysis of Parmales, the sister group of diatoms, reveals the evolutionary specialization of diatoms from phago-mixotrophs to photoautotrophs.</title>
        <authorList>
            <person name="Ban H."/>
            <person name="Sato S."/>
            <person name="Yoshikawa S."/>
            <person name="Yamada K."/>
            <person name="Nakamura Y."/>
            <person name="Ichinomiya M."/>
            <person name="Sato N."/>
            <person name="Blanc-Mathieu R."/>
            <person name="Endo H."/>
            <person name="Kuwata A."/>
            <person name="Ogata H."/>
        </authorList>
    </citation>
    <scope>NUCLEOTIDE SEQUENCE [LARGE SCALE GENOMIC DNA]</scope>
    <source>
        <strain evidence="3">NIES 3700</strain>
    </source>
</reference>
<comment type="caution">
    <text evidence="2">The sequence shown here is derived from an EMBL/GenBank/DDBJ whole genome shotgun (WGS) entry which is preliminary data.</text>
</comment>
<gene>
    <name evidence="2" type="ORF">TrLO_g2956</name>
</gene>
<dbReference type="OrthoDB" id="205132at2759"/>
<feature type="signal peptide" evidence="1">
    <location>
        <begin position="1"/>
        <end position="17"/>
    </location>
</feature>
<keyword evidence="1" id="KW-0732">Signal</keyword>